<dbReference type="EMBL" id="JBEPMO010000017">
    <property type="protein sequence ID" value="MET3732704.1"/>
    <property type="molecule type" value="Genomic_DNA"/>
</dbReference>
<keyword evidence="1" id="KW-1133">Transmembrane helix</keyword>
<feature type="transmembrane region" description="Helical" evidence="1">
    <location>
        <begin position="118"/>
        <end position="139"/>
    </location>
</feature>
<feature type="transmembrane region" description="Helical" evidence="1">
    <location>
        <begin position="145"/>
        <end position="167"/>
    </location>
</feature>
<reference evidence="3 4" key="1">
    <citation type="submission" date="2024-06" db="EMBL/GenBank/DDBJ databases">
        <title>Genomic Encyclopedia of Type Strains, Phase IV (KMG-IV): sequencing the most valuable type-strain genomes for metagenomic binning, comparative biology and taxonomic classification.</title>
        <authorList>
            <person name="Goeker M."/>
        </authorList>
    </citation>
    <scope>NUCLEOTIDE SEQUENCE [LARGE SCALE GENOMIC DNA]</scope>
    <source>
        <strain evidence="3 4">DSM 29388</strain>
    </source>
</reference>
<feature type="transmembrane region" description="Helical" evidence="1">
    <location>
        <begin position="26"/>
        <end position="42"/>
    </location>
</feature>
<comment type="caution">
    <text evidence="3">The sequence shown here is derived from an EMBL/GenBank/DDBJ whole genome shotgun (WGS) entry which is preliminary data.</text>
</comment>
<dbReference type="InterPro" id="IPR025698">
    <property type="entry name" value="2TM_dom"/>
</dbReference>
<organism evidence="3 4">
    <name type="scientific">Moheibacter stercoris</name>
    <dbReference type="NCBI Taxonomy" id="1628251"/>
    <lineage>
        <taxon>Bacteria</taxon>
        <taxon>Pseudomonadati</taxon>
        <taxon>Bacteroidota</taxon>
        <taxon>Flavobacteriia</taxon>
        <taxon>Flavobacteriales</taxon>
        <taxon>Weeksellaceae</taxon>
        <taxon>Moheibacter</taxon>
    </lineage>
</organism>
<feature type="transmembrane region" description="Helical" evidence="1">
    <location>
        <begin position="54"/>
        <end position="74"/>
    </location>
</feature>
<gene>
    <name evidence="3" type="ORF">ABID46_002294</name>
</gene>
<dbReference type="Proteomes" id="UP001549146">
    <property type="component" value="Unassembled WGS sequence"/>
</dbReference>
<keyword evidence="1" id="KW-0812">Transmembrane</keyword>
<dbReference type="RefSeq" id="WP_354510179.1">
    <property type="nucleotide sequence ID" value="NZ_JBEPMO010000017.1"/>
</dbReference>
<protein>
    <recommendedName>
        <fullName evidence="2">2TM domain-containing protein</fullName>
    </recommendedName>
</protein>
<proteinExistence type="predicted"/>
<dbReference type="Pfam" id="PF13239">
    <property type="entry name" value="2TM"/>
    <property type="match status" value="2"/>
</dbReference>
<evidence type="ECO:0000313" key="4">
    <source>
        <dbReference type="Proteomes" id="UP001549146"/>
    </source>
</evidence>
<keyword evidence="4" id="KW-1185">Reference proteome</keyword>
<feature type="domain" description="2TM" evidence="2">
    <location>
        <begin position="108"/>
        <end position="184"/>
    </location>
</feature>
<evidence type="ECO:0000313" key="3">
    <source>
        <dbReference type="EMBL" id="MET3732704.1"/>
    </source>
</evidence>
<accession>A0ABV2LVW7</accession>
<name>A0ABV2LVW7_9FLAO</name>
<feature type="domain" description="2TM" evidence="2">
    <location>
        <begin position="18"/>
        <end position="71"/>
    </location>
</feature>
<sequence>MNAENNKLGKQEFESVVKSVEEVHKFYLILFTYVVMVAYLNWLDLRDDAYTWAYWPTFGFTCSMIWFAAVMLPFKRKSKLIQKELKDSIISNTIEMKTEENYSVREYERAKKVVEEKIGFYIHLTVYLIVNAFCVYLSLFHSNYFWATWTIFGWGIGLFFHGLRVFGTTANWKWREKQIRKEIERQRQNRENLKQ</sequence>
<evidence type="ECO:0000259" key="2">
    <source>
        <dbReference type="Pfam" id="PF13239"/>
    </source>
</evidence>
<evidence type="ECO:0000256" key="1">
    <source>
        <dbReference type="SAM" id="Phobius"/>
    </source>
</evidence>
<keyword evidence="1" id="KW-0472">Membrane</keyword>